<protein>
    <recommendedName>
        <fullName evidence="12">Oligoendopeptidase F</fullName>
    </recommendedName>
</protein>
<keyword evidence="1 6" id="KW-0645">Protease</keyword>
<comment type="similarity">
    <text evidence="6">Belongs to the peptidase M3 family.</text>
</comment>
<evidence type="ECO:0000313" key="11">
    <source>
        <dbReference type="Proteomes" id="UP000229612"/>
    </source>
</evidence>
<sequence>MSKKTAKSKSKSFDYRPQTSLPKLGKYKKEWDLKGLYYKNGKDPQIEADLKLAEKAYEDFARKWSGKDFSDIKLVKTALTEYEKLGSIPEAGRPSRYYSFRSCLNVNDSEADRALALISNRLRKASDKILFFTLDLGKLPASTQKTFLADESLKHFHYFLKRIFLGAKHDLSESEEKIIRLKSRQSSGMWHEATEKILSNRKITFKGKELHLPEALETLDLLSITDRKKLWSLITLELKQISEIAEHEMNAIVTDARGEDELRGYEKPYSATALSYEHEEKSIESLVKAVSTEGFKLSQKFYKLKAKYHGAKTLHYTEKYRPIGKELSISFEEAMETCRDVFYGLKPEYGQIFDRMLKNGQIDVFPRKGKRGGAFMSEQTGQPTHVFLNHVANFRSLETLAHEMGHAIHAERSKLQSPLYQGFSIVTAETASTLFENLVFDAIYKQVGDHDKETLLHDRIARDISTIQRQIAFFNTELEMHKSIHERGSMSGEELSGCMRKHLKSYLGPAVEVTTDDGYSYVYVGHLRYGFYVYSYSFGLLMSTLMSQKYKEDKSYLEEIDKFLSSGCSDTVVNIFKSIGIDTTKENTFTEALKNQAADISRFEKLVLKK</sequence>
<organism evidence="10 11">
    <name type="scientific">Candidatus Kaiserbacteria bacterium CG10_big_fil_rev_8_21_14_0_10_44_10</name>
    <dbReference type="NCBI Taxonomy" id="1974606"/>
    <lineage>
        <taxon>Bacteria</taxon>
        <taxon>Candidatus Kaiseribacteriota</taxon>
    </lineage>
</organism>
<dbReference type="EMBL" id="PFBG01000026">
    <property type="protein sequence ID" value="PIR85792.1"/>
    <property type="molecule type" value="Genomic_DNA"/>
</dbReference>
<dbReference type="Proteomes" id="UP000229612">
    <property type="component" value="Unassembled WGS sequence"/>
</dbReference>
<evidence type="ECO:0000256" key="5">
    <source>
        <dbReference type="ARBA" id="ARBA00023049"/>
    </source>
</evidence>
<dbReference type="GO" id="GO:0046872">
    <property type="term" value="F:metal ion binding"/>
    <property type="evidence" value="ECO:0007669"/>
    <property type="project" value="UniProtKB-UniRule"/>
</dbReference>
<dbReference type="Pfam" id="PF01432">
    <property type="entry name" value="Peptidase_M3"/>
    <property type="match status" value="1"/>
</dbReference>
<dbReference type="Gene3D" id="1.10.1370.20">
    <property type="entry name" value="Oligoendopeptidase f, C-terminal domain"/>
    <property type="match status" value="1"/>
</dbReference>
<dbReference type="GO" id="GO:0006518">
    <property type="term" value="P:peptide metabolic process"/>
    <property type="evidence" value="ECO:0007669"/>
    <property type="project" value="TreeGrafter"/>
</dbReference>
<evidence type="ECO:0000256" key="4">
    <source>
        <dbReference type="ARBA" id="ARBA00022833"/>
    </source>
</evidence>
<keyword evidence="3 6" id="KW-0378">Hydrolase</keyword>
<evidence type="ECO:0000256" key="7">
    <source>
        <dbReference type="SAM" id="MobiDB-lite"/>
    </source>
</evidence>
<dbReference type="Gene3D" id="1.20.140.70">
    <property type="entry name" value="Oligopeptidase f, N-terminal domain"/>
    <property type="match status" value="1"/>
</dbReference>
<dbReference type="InterPro" id="IPR001567">
    <property type="entry name" value="Pept_M3A_M3B_dom"/>
</dbReference>
<dbReference type="GO" id="GO:0006508">
    <property type="term" value="P:proteolysis"/>
    <property type="evidence" value="ECO:0007669"/>
    <property type="project" value="UniProtKB-KW"/>
</dbReference>
<feature type="domain" description="Oligopeptidase F N-terminal" evidence="9">
    <location>
        <begin position="137"/>
        <end position="191"/>
    </location>
</feature>
<feature type="domain" description="Peptidase M3A/M3B catalytic" evidence="8">
    <location>
        <begin position="229"/>
        <end position="593"/>
    </location>
</feature>
<accession>A0A2H0UHB6</accession>
<dbReference type="GO" id="GO:0004222">
    <property type="term" value="F:metalloendopeptidase activity"/>
    <property type="evidence" value="ECO:0007669"/>
    <property type="project" value="InterPro"/>
</dbReference>
<comment type="cofactor">
    <cofactor evidence="6">
        <name>Zn(2+)</name>
        <dbReference type="ChEBI" id="CHEBI:29105"/>
    </cofactor>
    <text evidence="6">Binds 1 zinc ion.</text>
</comment>
<comment type="caution">
    <text evidence="10">The sequence shown here is derived from an EMBL/GenBank/DDBJ whole genome shotgun (WGS) entry which is preliminary data.</text>
</comment>
<name>A0A2H0UHB6_9BACT</name>
<dbReference type="Pfam" id="PF08439">
    <property type="entry name" value="Peptidase_M3_N"/>
    <property type="match status" value="1"/>
</dbReference>
<dbReference type="PANTHER" id="PTHR11804">
    <property type="entry name" value="PROTEASE M3 THIMET OLIGOPEPTIDASE-RELATED"/>
    <property type="match status" value="1"/>
</dbReference>
<evidence type="ECO:0000259" key="8">
    <source>
        <dbReference type="Pfam" id="PF01432"/>
    </source>
</evidence>
<proteinExistence type="inferred from homology"/>
<feature type="region of interest" description="Disordered" evidence="7">
    <location>
        <begin position="1"/>
        <end position="20"/>
    </location>
</feature>
<evidence type="ECO:0000313" key="10">
    <source>
        <dbReference type="EMBL" id="PIR85792.1"/>
    </source>
</evidence>
<dbReference type="PANTHER" id="PTHR11804:SF5">
    <property type="entry name" value="OLIGOENDOPEPTIDASE F"/>
    <property type="match status" value="1"/>
</dbReference>
<evidence type="ECO:0000256" key="2">
    <source>
        <dbReference type="ARBA" id="ARBA00022723"/>
    </source>
</evidence>
<evidence type="ECO:0000256" key="3">
    <source>
        <dbReference type="ARBA" id="ARBA00022801"/>
    </source>
</evidence>
<dbReference type="SUPFAM" id="SSF55486">
    <property type="entry name" value="Metalloproteases ('zincins'), catalytic domain"/>
    <property type="match status" value="1"/>
</dbReference>
<evidence type="ECO:0000259" key="9">
    <source>
        <dbReference type="Pfam" id="PF08439"/>
    </source>
</evidence>
<keyword evidence="4 6" id="KW-0862">Zinc</keyword>
<gene>
    <name evidence="10" type="ORF">COU14_02490</name>
</gene>
<dbReference type="AlphaFoldDB" id="A0A2H0UHB6"/>
<evidence type="ECO:0008006" key="12">
    <source>
        <dbReference type="Google" id="ProtNLM"/>
    </source>
</evidence>
<feature type="compositionally biased region" description="Basic residues" evidence="7">
    <location>
        <begin position="1"/>
        <end position="10"/>
    </location>
</feature>
<evidence type="ECO:0000256" key="6">
    <source>
        <dbReference type="RuleBase" id="RU003435"/>
    </source>
</evidence>
<dbReference type="InterPro" id="IPR013647">
    <property type="entry name" value="OligopepF_N_dom"/>
</dbReference>
<evidence type="ECO:0000256" key="1">
    <source>
        <dbReference type="ARBA" id="ARBA00022670"/>
    </source>
</evidence>
<dbReference type="InterPro" id="IPR042088">
    <property type="entry name" value="OligoPept_F_C"/>
</dbReference>
<dbReference type="InterPro" id="IPR045090">
    <property type="entry name" value="Pept_M3A_M3B"/>
</dbReference>
<keyword evidence="5 6" id="KW-0482">Metalloprotease</keyword>
<reference evidence="11" key="1">
    <citation type="submission" date="2017-09" db="EMBL/GenBank/DDBJ databases">
        <title>Depth-based differentiation of microbial function through sediment-hosted aquifers and enrichment of novel symbionts in the deep terrestrial subsurface.</title>
        <authorList>
            <person name="Probst A.J."/>
            <person name="Ladd B."/>
            <person name="Jarett J.K."/>
            <person name="Geller-Mcgrath D.E."/>
            <person name="Sieber C.M.K."/>
            <person name="Emerson J.B."/>
            <person name="Anantharaman K."/>
            <person name="Thomas B.C."/>
            <person name="Malmstrom R."/>
            <person name="Stieglmeier M."/>
            <person name="Klingl A."/>
            <person name="Woyke T."/>
            <person name="Ryan C.M."/>
            <person name="Banfield J.F."/>
        </authorList>
    </citation>
    <scope>NUCLEOTIDE SEQUENCE [LARGE SCALE GENOMIC DNA]</scope>
</reference>
<keyword evidence="2 6" id="KW-0479">Metal-binding</keyword>